<name>A0ABT8C853_9BACT</name>
<proteinExistence type="predicted"/>
<comment type="caution">
    <text evidence="1">The sequence shown here is derived from an EMBL/GenBank/DDBJ whole genome shotgun (WGS) entry which is preliminary data.</text>
</comment>
<gene>
    <name evidence="1" type="ORF">QWZ15_12760</name>
</gene>
<dbReference type="RefSeq" id="WP_163386489.1">
    <property type="nucleotide sequence ID" value="NZ_JAUFQS010000012.1"/>
</dbReference>
<protein>
    <submittedName>
        <fullName evidence="1">Uncharacterized protein</fullName>
    </submittedName>
</protein>
<reference evidence="2" key="1">
    <citation type="journal article" date="2019" name="Int. J. Syst. Evol. Microbiol.">
        <title>The Global Catalogue of Microorganisms (GCM) 10K type strain sequencing project: providing services to taxonomists for standard genome sequencing and annotation.</title>
        <authorList>
            <consortium name="The Broad Institute Genomics Platform"/>
            <consortium name="The Broad Institute Genome Sequencing Center for Infectious Disease"/>
            <person name="Wu L."/>
            <person name="Ma J."/>
        </authorList>
    </citation>
    <scope>NUCLEOTIDE SEQUENCE [LARGE SCALE GENOMIC DNA]</scope>
    <source>
        <strain evidence="2">CECT 7706</strain>
    </source>
</reference>
<dbReference type="Proteomes" id="UP001236663">
    <property type="component" value="Unassembled WGS sequence"/>
</dbReference>
<keyword evidence="2" id="KW-1185">Reference proteome</keyword>
<evidence type="ECO:0000313" key="2">
    <source>
        <dbReference type="Proteomes" id="UP001236663"/>
    </source>
</evidence>
<organism evidence="1 2">
    <name type="scientific">Cyclobacterium jeungdonense</name>
    <dbReference type="NCBI Taxonomy" id="708087"/>
    <lineage>
        <taxon>Bacteria</taxon>
        <taxon>Pseudomonadati</taxon>
        <taxon>Bacteroidota</taxon>
        <taxon>Cytophagia</taxon>
        <taxon>Cytophagales</taxon>
        <taxon>Cyclobacteriaceae</taxon>
        <taxon>Cyclobacterium</taxon>
    </lineage>
</organism>
<accession>A0ABT8C853</accession>
<sequence>MDNIRPGIAPIDLIQNEHYEEEWELTDDFTGEPYDISTASEIVLEVKENLRLHTIFRLTLGNGITITSSNKVKIFIHQSLTRKLSSKRYQFDVLFNLSGGTTPSYLVRGQINVTNTISRIPS</sequence>
<evidence type="ECO:0000313" key="1">
    <source>
        <dbReference type="EMBL" id="MDN3688706.1"/>
    </source>
</evidence>
<dbReference type="EMBL" id="JAUFQS010000012">
    <property type="protein sequence ID" value="MDN3688706.1"/>
    <property type="molecule type" value="Genomic_DNA"/>
</dbReference>